<reference evidence="3" key="1">
    <citation type="journal article" date="2020" name="Plant J.">
        <title>Transposons played a major role in the diversification between the closely related almond and peach genomes: results from the almond genome sequence.</title>
        <authorList>
            <person name="Alioto T."/>
            <person name="Alexiou K.G."/>
            <person name="Bardil A."/>
            <person name="Barteri F."/>
            <person name="Castanera R."/>
            <person name="Cruz F."/>
            <person name="Dhingra A."/>
            <person name="Duval H."/>
            <person name="Fernandez I Marti A."/>
            <person name="Frias L."/>
            <person name="Galan B."/>
            <person name="Garcia J.L."/>
            <person name="Howad W."/>
            <person name="Gomez-Garrido J."/>
            <person name="Gut M."/>
            <person name="Julca I."/>
            <person name="Morata J."/>
            <person name="Puigdomenech P."/>
            <person name="Ribeca P."/>
            <person name="Rubio Cabetas M.J."/>
            <person name="Vlasova A."/>
            <person name="Wirthensohn M."/>
            <person name="Garcia-Mas J."/>
            <person name="Gabaldon T."/>
            <person name="Casacuberta J.M."/>
            <person name="Arus P."/>
        </authorList>
    </citation>
    <scope>NUCLEOTIDE SEQUENCE [LARGE SCALE GENOMIC DNA]</scope>
    <source>
        <strain evidence="3">cv. Texas</strain>
    </source>
</reference>
<accession>A0A5E4FS52</accession>
<gene>
    <name evidence="2" type="ORF">ALMOND_2B026710</name>
</gene>
<sequence>MVKELGYLEGIILYHYKLFGHSNSLALLQYDEDVVDMCALVPEFKEIEIYLEHLDYDVEDFLKCKESQSNSAIETLKKCKVLIEEIHDKHPMAIIPSGSKAGVDTGVESGCEIGVETKNVTGNEKTLDGISFTNTQGQVAHEFGSEARTEATNGHEEATNGPKLSANGHEEDTNGPEQGGPDQGANGHPEGGPGP</sequence>
<name>A0A5E4FS52_PRUDU</name>
<proteinExistence type="predicted"/>
<dbReference type="Gramene" id="VVA30264">
    <property type="protein sequence ID" value="VVA30264"/>
    <property type="gene ID" value="Prudul26B026710"/>
</dbReference>
<evidence type="ECO:0000313" key="3">
    <source>
        <dbReference type="Proteomes" id="UP000327085"/>
    </source>
</evidence>
<evidence type="ECO:0000256" key="1">
    <source>
        <dbReference type="SAM" id="MobiDB-lite"/>
    </source>
</evidence>
<dbReference type="EMBL" id="CABIKO010000185">
    <property type="protein sequence ID" value="VVA30264.1"/>
    <property type="molecule type" value="Genomic_DNA"/>
</dbReference>
<protein>
    <submittedName>
        <fullName evidence="2">PREDICTED: uncharacterized protein</fullName>
    </submittedName>
</protein>
<dbReference type="AlphaFoldDB" id="A0A5E4FS52"/>
<evidence type="ECO:0000313" key="2">
    <source>
        <dbReference type="EMBL" id="VVA30264.1"/>
    </source>
</evidence>
<dbReference type="Proteomes" id="UP000327085">
    <property type="component" value="Chromosome 7"/>
</dbReference>
<feature type="region of interest" description="Disordered" evidence="1">
    <location>
        <begin position="144"/>
        <end position="195"/>
    </location>
</feature>
<organism evidence="2 3">
    <name type="scientific">Prunus dulcis</name>
    <name type="common">Almond</name>
    <name type="synonym">Amygdalus dulcis</name>
    <dbReference type="NCBI Taxonomy" id="3755"/>
    <lineage>
        <taxon>Eukaryota</taxon>
        <taxon>Viridiplantae</taxon>
        <taxon>Streptophyta</taxon>
        <taxon>Embryophyta</taxon>
        <taxon>Tracheophyta</taxon>
        <taxon>Spermatophyta</taxon>
        <taxon>Magnoliopsida</taxon>
        <taxon>eudicotyledons</taxon>
        <taxon>Gunneridae</taxon>
        <taxon>Pentapetalae</taxon>
        <taxon>rosids</taxon>
        <taxon>fabids</taxon>
        <taxon>Rosales</taxon>
        <taxon>Rosaceae</taxon>
        <taxon>Amygdaloideae</taxon>
        <taxon>Amygdaleae</taxon>
        <taxon>Prunus</taxon>
    </lineage>
</organism>
<feature type="compositionally biased region" description="Basic and acidic residues" evidence="1">
    <location>
        <begin position="144"/>
        <end position="158"/>
    </location>
</feature>
<dbReference type="InParanoid" id="A0A5E4FS52"/>